<gene>
    <name evidence="1" type="ORF">GCM10025751_39240</name>
</gene>
<sequence length="87" mass="9643">MGVLLLDDVESQRLNPDSSLQWTGEYVVPVVSLCSRRLFAESRFVYLTLDAKGGERVVSPGVESECCIKTDISNSLIAPFGEYELKD</sequence>
<keyword evidence="2" id="KW-1185">Reference proteome</keyword>
<organism evidence="1 2">
    <name type="scientific">Haladaptatus pallidirubidus</name>
    <dbReference type="NCBI Taxonomy" id="1008152"/>
    <lineage>
        <taxon>Archaea</taxon>
        <taxon>Methanobacteriati</taxon>
        <taxon>Methanobacteriota</taxon>
        <taxon>Stenosarchaea group</taxon>
        <taxon>Halobacteria</taxon>
        <taxon>Halobacteriales</taxon>
        <taxon>Haladaptataceae</taxon>
        <taxon>Haladaptatus</taxon>
    </lineage>
</organism>
<dbReference type="GeneID" id="68614206"/>
<dbReference type="EMBL" id="BAABKX010000015">
    <property type="protein sequence ID" value="GAA5057334.1"/>
    <property type="molecule type" value="Genomic_DNA"/>
</dbReference>
<protein>
    <submittedName>
        <fullName evidence="1">Uncharacterized protein</fullName>
    </submittedName>
</protein>
<dbReference type="Proteomes" id="UP001501729">
    <property type="component" value="Unassembled WGS sequence"/>
</dbReference>
<evidence type="ECO:0000313" key="2">
    <source>
        <dbReference type="Proteomes" id="UP001501729"/>
    </source>
</evidence>
<evidence type="ECO:0000313" key="1">
    <source>
        <dbReference type="EMBL" id="GAA5057334.1"/>
    </source>
</evidence>
<reference evidence="1 2" key="1">
    <citation type="journal article" date="2019" name="Int. J. Syst. Evol. Microbiol.">
        <title>The Global Catalogue of Microorganisms (GCM) 10K type strain sequencing project: providing services to taxonomists for standard genome sequencing and annotation.</title>
        <authorList>
            <consortium name="The Broad Institute Genomics Platform"/>
            <consortium name="The Broad Institute Genome Sequencing Center for Infectious Disease"/>
            <person name="Wu L."/>
            <person name="Ma J."/>
        </authorList>
    </citation>
    <scope>NUCLEOTIDE SEQUENCE [LARGE SCALE GENOMIC DNA]</scope>
    <source>
        <strain evidence="1 2">JCM 17504</strain>
    </source>
</reference>
<proteinExistence type="predicted"/>
<name>A0AAV3ULV5_9EURY</name>
<accession>A0AAV3ULV5</accession>
<dbReference type="AlphaFoldDB" id="A0AAV3ULV5"/>
<dbReference type="RefSeq" id="WP_227773955.1">
    <property type="nucleotide sequence ID" value="NZ_BAABKX010000015.1"/>
</dbReference>
<comment type="caution">
    <text evidence="1">The sequence shown here is derived from an EMBL/GenBank/DDBJ whole genome shotgun (WGS) entry which is preliminary data.</text>
</comment>